<dbReference type="EMBL" id="CAXAMN010011336">
    <property type="protein sequence ID" value="CAK9035011.1"/>
    <property type="molecule type" value="Genomic_DNA"/>
</dbReference>
<proteinExistence type="predicted"/>
<dbReference type="Proteomes" id="UP001642484">
    <property type="component" value="Unassembled WGS sequence"/>
</dbReference>
<keyword evidence="2" id="KW-1185">Reference proteome</keyword>
<evidence type="ECO:0000313" key="2">
    <source>
        <dbReference type="Proteomes" id="UP001642484"/>
    </source>
</evidence>
<gene>
    <name evidence="1" type="ORF">CCMP2556_LOCUS19732</name>
</gene>
<sequence>MARQRLWGDALSKFFAPNSWDKKKLNRLSWGISFLILAKWLWDDEQMNPKWFQEAPTLVGLPKARELASEDWEQWNAAIAPKEQQLVWKPESSDPQKKL</sequence>
<reference evidence="1 2" key="1">
    <citation type="submission" date="2024-02" db="EMBL/GenBank/DDBJ databases">
        <authorList>
            <person name="Chen Y."/>
            <person name="Shah S."/>
            <person name="Dougan E. K."/>
            <person name="Thang M."/>
            <person name="Chan C."/>
        </authorList>
    </citation>
    <scope>NUCLEOTIDE SEQUENCE [LARGE SCALE GENOMIC DNA]</scope>
</reference>
<organism evidence="1 2">
    <name type="scientific">Durusdinium trenchii</name>
    <dbReference type="NCBI Taxonomy" id="1381693"/>
    <lineage>
        <taxon>Eukaryota</taxon>
        <taxon>Sar</taxon>
        <taxon>Alveolata</taxon>
        <taxon>Dinophyceae</taxon>
        <taxon>Suessiales</taxon>
        <taxon>Symbiodiniaceae</taxon>
        <taxon>Durusdinium</taxon>
    </lineage>
</organism>
<comment type="caution">
    <text evidence="1">The sequence shown here is derived from an EMBL/GenBank/DDBJ whole genome shotgun (WGS) entry which is preliminary data.</text>
</comment>
<name>A0ABP0L783_9DINO</name>
<evidence type="ECO:0000313" key="1">
    <source>
        <dbReference type="EMBL" id="CAK9035011.1"/>
    </source>
</evidence>
<protein>
    <submittedName>
        <fullName evidence="1">Uncharacterized protein</fullName>
    </submittedName>
</protein>
<accession>A0ABP0L783</accession>